<dbReference type="PANTHER" id="PTHR46077">
    <property type="entry name" value="E3 UBIQUITIN-PROTEIN LIGASE TOPORS"/>
    <property type="match status" value="1"/>
</dbReference>
<dbReference type="InterPro" id="IPR018957">
    <property type="entry name" value="Znf_C3HC4_RING-type"/>
</dbReference>
<evidence type="ECO:0000256" key="4">
    <source>
        <dbReference type="ARBA" id="ARBA00022723"/>
    </source>
</evidence>
<evidence type="ECO:0000256" key="6">
    <source>
        <dbReference type="ARBA" id="ARBA00022833"/>
    </source>
</evidence>
<dbReference type="PROSITE" id="PS50089">
    <property type="entry name" value="ZF_RING_2"/>
    <property type="match status" value="1"/>
</dbReference>
<dbReference type="GO" id="GO:0006513">
    <property type="term" value="P:protein monoubiquitination"/>
    <property type="evidence" value="ECO:0007669"/>
    <property type="project" value="TreeGrafter"/>
</dbReference>
<proteinExistence type="predicted"/>
<keyword evidence="10" id="KW-1185">Reference proteome</keyword>
<dbReference type="PROSITE" id="PS00518">
    <property type="entry name" value="ZF_RING_1"/>
    <property type="match status" value="1"/>
</dbReference>
<dbReference type="InterPro" id="IPR001841">
    <property type="entry name" value="Znf_RING"/>
</dbReference>
<evidence type="ECO:0000259" key="8">
    <source>
        <dbReference type="PROSITE" id="PS50089"/>
    </source>
</evidence>
<evidence type="ECO:0000256" key="2">
    <source>
        <dbReference type="ARBA" id="ARBA00012483"/>
    </source>
</evidence>
<keyword evidence="6" id="KW-0862">Zinc</keyword>
<comment type="catalytic activity">
    <reaction evidence="1">
        <text>S-ubiquitinyl-[E2 ubiquitin-conjugating enzyme]-L-cysteine + [acceptor protein]-L-lysine = [E2 ubiquitin-conjugating enzyme]-L-cysteine + N(6)-ubiquitinyl-[acceptor protein]-L-lysine.</text>
        <dbReference type="EC" id="2.3.2.27"/>
    </reaction>
</comment>
<evidence type="ECO:0000256" key="7">
    <source>
        <dbReference type="PROSITE-ProRule" id="PRU00175"/>
    </source>
</evidence>
<dbReference type="GO" id="GO:0008270">
    <property type="term" value="F:zinc ion binding"/>
    <property type="evidence" value="ECO:0007669"/>
    <property type="project" value="UniProtKB-KW"/>
</dbReference>
<dbReference type="GO" id="GO:0000209">
    <property type="term" value="P:protein polyubiquitination"/>
    <property type="evidence" value="ECO:0007669"/>
    <property type="project" value="TreeGrafter"/>
</dbReference>
<evidence type="ECO:0000313" key="9">
    <source>
        <dbReference type="Ensembl" id="ENSCPGP00000018912.1"/>
    </source>
</evidence>
<dbReference type="InterPro" id="IPR017907">
    <property type="entry name" value="Znf_RING_CS"/>
</dbReference>
<evidence type="ECO:0000256" key="5">
    <source>
        <dbReference type="ARBA" id="ARBA00022771"/>
    </source>
</evidence>
<sequence length="74" mass="8879">MIAYMAFCLHQFCFTCIKEWARRRARCPLCRKHFNLVLHSVQADDRSCHGFLLQLNYIFRCSSLFGKLLRRHIS</sequence>
<dbReference type="Pfam" id="PF00097">
    <property type="entry name" value="zf-C3HC4"/>
    <property type="match status" value="1"/>
</dbReference>
<keyword evidence="5 7" id="KW-0863">Zinc-finger</keyword>
<accession>A0A8C3K6G6</accession>
<dbReference type="SUPFAM" id="SSF57850">
    <property type="entry name" value="RING/U-box"/>
    <property type="match status" value="1"/>
</dbReference>
<dbReference type="EC" id="2.3.2.27" evidence="2"/>
<name>A0A8C3K6G6_9CHAR</name>
<dbReference type="PANTHER" id="PTHR46077:SF5">
    <property type="entry name" value="RING-TYPE DOMAIN-CONTAINING PROTEIN"/>
    <property type="match status" value="1"/>
</dbReference>
<dbReference type="Gene3D" id="3.30.40.10">
    <property type="entry name" value="Zinc/RING finger domain, C3HC4 (zinc finger)"/>
    <property type="match status" value="1"/>
</dbReference>
<reference evidence="9" key="2">
    <citation type="submission" date="2025-09" db="UniProtKB">
        <authorList>
            <consortium name="Ensembl"/>
        </authorList>
    </citation>
    <scope>IDENTIFICATION</scope>
</reference>
<evidence type="ECO:0000256" key="1">
    <source>
        <dbReference type="ARBA" id="ARBA00000900"/>
    </source>
</evidence>
<keyword evidence="4" id="KW-0479">Metal-binding</keyword>
<evidence type="ECO:0000313" key="10">
    <source>
        <dbReference type="Proteomes" id="UP000694419"/>
    </source>
</evidence>
<dbReference type="GO" id="GO:0061630">
    <property type="term" value="F:ubiquitin protein ligase activity"/>
    <property type="evidence" value="ECO:0007669"/>
    <property type="project" value="UniProtKB-EC"/>
</dbReference>
<dbReference type="Proteomes" id="UP000694419">
    <property type="component" value="Unplaced"/>
</dbReference>
<dbReference type="Ensembl" id="ENSCPGT00000020682.1">
    <property type="protein sequence ID" value="ENSCPGP00000018912.1"/>
    <property type="gene ID" value="ENSCPGG00000013216.1"/>
</dbReference>
<dbReference type="InterPro" id="IPR013083">
    <property type="entry name" value="Znf_RING/FYVE/PHD"/>
</dbReference>
<dbReference type="AlphaFoldDB" id="A0A8C3K6G6"/>
<keyword evidence="3" id="KW-0808">Transferase</keyword>
<organism evidence="9 10">
    <name type="scientific">Calidris pygmaea</name>
    <name type="common">Spoon-billed sandpiper</name>
    <dbReference type="NCBI Taxonomy" id="425635"/>
    <lineage>
        <taxon>Eukaryota</taxon>
        <taxon>Metazoa</taxon>
        <taxon>Chordata</taxon>
        <taxon>Craniata</taxon>
        <taxon>Vertebrata</taxon>
        <taxon>Euteleostomi</taxon>
        <taxon>Archelosauria</taxon>
        <taxon>Archosauria</taxon>
        <taxon>Dinosauria</taxon>
        <taxon>Saurischia</taxon>
        <taxon>Theropoda</taxon>
        <taxon>Coelurosauria</taxon>
        <taxon>Aves</taxon>
        <taxon>Neognathae</taxon>
        <taxon>Neoaves</taxon>
        <taxon>Charadriiformes</taxon>
        <taxon>Scolopacidae</taxon>
        <taxon>Calidris</taxon>
    </lineage>
</organism>
<reference evidence="9" key="1">
    <citation type="submission" date="2025-08" db="UniProtKB">
        <authorList>
            <consortium name="Ensembl"/>
        </authorList>
    </citation>
    <scope>IDENTIFICATION</scope>
</reference>
<feature type="domain" description="RING-type" evidence="8">
    <location>
        <begin position="8"/>
        <end position="31"/>
    </location>
</feature>
<evidence type="ECO:0000256" key="3">
    <source>
        <dbReference type="ARBA" id="ARBA00022679"/>
    </source>
</evidence>
<protein>
    <recommendedName>
        <fullName evidence="2">RING-type E3 ubiquitin transferase</fullName>
        <ecNumber evidence="2">2.3.2.27</ecNumber>
    </recommendedName>
</protein>